<dbReference type="AlphaFoldDB" id="A0A3R1B4D6"/>
<proteinExistence type="predicted"/>
<evidence type="ECO:0000256" key="1">
    <source>
        <dbReference type="SAM" id="MobiDB-lite"/>
    </source>
</evidence>
<feature type="compositionally biased region" description="Polar residues" evidence="1">
    <location>
        <begin position="44"/>
        <end position="54"/>
    </location>
</feature>
<organism evidence="2">
    <name type="scientific">Salmonella enterica I</name>
    <dbReference type="NCBI Taxonomy" id="59201"/>
    <lineage>
        <taxon>Bacteria</taxon>
        <taxon>Pseudomonadati</taxon>
        <taxon>Pseudomonadota</taxon>
        <taxon>Gammaproteobacteria</taxon>
        <taxon>Enterobacterales</taxon>
        <taxon>Enterobacteriaceae</taxon>
        <taxon>Salmonella</taxon>
    </lineage>
</organism>
<gene>
    <name evidence="2" type="ORF">D7N80_26475</name>
</gene>
<feature type="region of interest" description="Disordered" evidence="1">
    <location>
        <begin position="35"/>
        <end position="64"/>
    </location>
</feature>
<dbReference type="Proteomes" id="UP000885348">
    <property type="component" value="Unassembled WGS sequence"/>
</dbReference>
<comment type="caution">
    <text evidence="2">The sequence shown here is derived from an EMBL/GenBank/DDBJ whole genome shotgun (WGS) entry which is preliminary data.</text>
</comment>
<name>A0A3R1B4D6_SALET</name>
<protein>
    <submittedName>
        <fullName evidence="2">Uncharacterized protein</fullName>
    </submittedName>
</protein>
<sequence length="77" mass="8610">MLYRTTYKHYKANQETIKQIAGGVVEITIPYPTERGKEAPKAQQRVQEQNQAGSANRGKNAHSCERKGWSLKAGGFC</sequence>
<dbReference type="EMBL" id="RVVJ01000052">
    <property type="protein sequence ID" value="MML56756.1"/>
    <property type="molecule type" value="Genomic_DNA"/>
</dbReference>
<evidence type="ECO:0000313" key="2">
    <source>
        <dbReference type="EMBL" id="MML56756.1"/>
    </source>
</evidence>
<reference evidence="2" key="1">
    <citation type="submission" date="2018-09" db="EMBL/GenBank/DDBJ databases">
        <authorList>
            <person name="Ashton P.M."/>
            <person name="Dallman T."/>
            <person name="Nair S."/>
            <person name="De Pinna E."/>
            <person name="Peters T."/>
            <person name="Grant K."/>
        </authorList>
    </citation>
    <scope>NUCLEOTIDE SEQUENCE [LARGE SCALE GENOMIC DNA]</scope>
    <source>
        <strain evidence="2">598938</strain>
    </source>
</reference>
<accession>A0A3R1B4D6</accession>